<dbReference type="EMBL" id="JBHSBV010000004">
    <property type="protein sequence ID" value="MFC4201600.1"/>
    <property type="molecule type" value="Genomic_DNA"/>
</dbReference>
<dbReference type="GO" id="GO:0003677">
    <property type="term" value="F:DNA binding"/>
    <property type="evidence" value="ECO:0007669"/>
    <property type="project" value="UniProtKB-KW"/>
</dbReference>
<evidence type="ECO:0000259" key="8">
    <source>
        <dbReference type="Pfam" id="PF10412"/>
    </source>
</evidence>
<sequence>MSTLISPITRRRIAAFSLVIFPTGAWMAVATWASHIHWRDWNASAFWHFMVITPQYPLLYGSLGVGLVLSLIFVLFVGRTARTEGFEGAGYKRFVRGTRTTSAKSLARQCEESGEEQIDIGGIPMPTANENLHLLISGATGSGKSVLLRNMAASVLRRSKRDMKTRVARQAPDRNDRMIVIDPNGDLLSKFWQPNDMILNPYDARSQGWSFFNEVRADYDWKRLAHSMVPMSQDKNAEEWNDFGRLLLRETAKKLHQMQGEQASVMDLFRLCTIEDPKVLKQFLEATLAESLFVGSSEASKALSSARFVLSNKLSEHTGMKPGKFSIRAWLSKPDGGNLYINWREDMMSSMKPLVSSWADVFITSILSMPESSHRRWWLFIDELASLEALPSLEAGLTKGRKNGLRIVAGLQSTSQLEHIYGKTMATTIRASFRNLAVLGGSRTDPQTAKDMSESLGKHEVERPKYSVSRSVDNRNTSDNMERTTEDVVTAAQIQALPSLGGYVALAGDFPIARVTLPIRKFGSAAAAFQEVEGLPRTVTSNTVPSGQIVAE</sequence>
<dbReference type="InterPro" id="IPR051539">
    <property type="entry name" value="T4SS-coupling_protein"/>
</dbReference>
<keyword evidence="5 7" id="KW-0472">Membrane</keyword>
<evidence type="ECO:0000256" key="3">
    <source>
        <dbReference type="ARBA" id="ARBA00022692"/>
    </source>
</evidence>
<comment type="caution">
    <text evidence="9">The sequence shown here is derived from an EMBL/GenBank/DDBJ whole genome shotgun (WGS) entry which is preliminary data.</text>
</comment>
<keyword evidence="9" id="KW-0238">DNA-binding</keyword>
<name>A0ABV8NXE3_9BURK</name>
<organism evidence="9 10">
    <name type="scientific">Candidimonas humi</name>
    <dbReference type="NCBI Taxonomy" id="683355"/>
    <lineage>
        <taxon>Bacteria</taxon>
        <taxon>Pseudomonadati</taxon>
        <taxon>Pseudomonadota</taxon>
        <taxon>Betaproteobacteria</taxon>
        <taxon>Burkholderiales</taxon>
        <taxon>Alcaligenaceae</taxon>
        <taxon>Candidimonas</taxon>
    </lineage>
</organism>
<reference evidence="10" key="1">
    <citation type="journal article" date="2019" name="Int. J. Syst. Evol. Microbiol.">
        <title>The Global Catalogue of Microorganisms (GCM) 10K type strain sequencing project: providing services to taxonomists for standard genome sequencing and annotation.</title>
        <authorList>
            <consortium name="The Broad Institute Genomics Platform"/>
            <consortium name="The Broad Institute Genome Sequencing Center for Infectious Disease"/>
            <person name="Wu L."/>
            <person name="Ma J."/>
        </authorList>
    </citation>
    <scope>NUCLEOTIDE SEQUENCE [LARGE SCALE GENOMIC DNA]</scope>
    <source>
        <strain evidence="10">LMG 24813</strain>
    </source>
</reference>
<feature type="compositionally biased region" description="Polar residues" evidence="6">
    <location>
        <begin position="468"/>
        <end position="479"/>
    </location>
</feature>
<gene>
    <name evidence="9" type="ORF">ACFOY1_11605</name>
</gene>
<dbReference type="CDD" id="cd01127">
    <property type="entry name" value="TrwB_TraG_TraD_VirD4"/>
    <property type="match status" value="1"/>
</dbReference>
<comment type="subcellular location">
    <subcellularLocation>
        <location evidence="1">Cell membrane</location>
        <topology evidence="1">Multi-pass membrane protein</topology>
    </subcellularLocation>
</comment>
<feature type="domain" description="Type IV secretion system coupling protein TraD DNA-binding" evidence="8">
    <location>
        <begin position="118"/>
        <end position="518"/>
    </location>
</feature>
<feature type="region of interest" description="Disordered" evidence="6">
    <location>
        <begin position="444"/>
        <end position="484"/>
    </location>
</feature>
<keyword evidence="4 7" id="KW-1133">Transmembrane helix</keyword>
<evidence type="ECO:0000256" key="7">
    <source>
        <dbReference type="SAM" id="Phobius"/>
    </source>
</evidence>
<evidence type="ECO:0000313" key="9">
    <source>
        <dbReference type="EMBL" id="MFC4201600.1"/>
    </source>
</evidence>
<evidence type="ECO:0000256" key="6">
    <source>
        <dbReference type="SAM" id="MobiDB-lite"/>
    </source>
</evidence>
<dbReference type="PANTHER" id="PTHR37937:SF1">
    <property type="entry name" value="CONJUGATIVE TRANSFER: DNA TRANSPORT"/>
    <property type="match status" value="1"/>
</dbReference>
<keyword evidence="10" id="KW-1185">Reference proteome</keyword>
<feature type="transmembrane region" description="Helical" evidence="7">
    <location>
        <begin position="12"/>
        <end position="38"/>
    </location>
</feature>
<feature type="transmembrane region" description="Helical" evidence="7">
    <location>
        <begin position="58"/>
        <end position="77"/>
    </location>
</feature>
<dbReference type="Proteomes" id="UP001595848">
    <property type="component" value="Unassembled WGS sequence"/>
</dbReference>
<evidence type="ECO:0000256" key="2">
    <source>
        <dbReference type="ARBA" id="ARBA00022475"/>
    </source>
</evidence>
<proteinExistence type="predicted"/>
<evidence type="ECO:0000256" key="5">
    <source>
        <dbReference type="ARBA" id="ARBA00023136"/>
    </source>
</evidence>
<keyword evidence="2" id="KW-1003">Cell membrane</keyword>
<dbReference type="RefSeq" id="WP_217965517.1">
    <property type="nucleotide sequence ID" value="NZ_JAHTBN010000007.1"/>
</dbReference>
<evidence type="ECO:0000313" key="10">
    <source>
        <dbReference type="Proteomes" id="UP001595848"/>
    </source>
</evidence>
<evidence type="ECO:0000256" key="1">
    <source>
        <dbReference type="ARBA" id="ARBA00004651"/>
    </source>
</evidence>
<feature type="compositionally biased region" description="Basic and acidic residues" evidence="6">
    <location>
        <begin position="451"/>
        <end position="465"/>
    </location>
</feature>
<dbReference type="Pfam" id="PF10412">
    <property type="entry name" value="TrwB_AAD_bind"/>
    <property type="match status" value="1"/>
</dbReference>
<dbReference type="InterPro" id="IPR019476">
    <property type="entry name" value="T4SS_TraD_DNA-bd"/>
</dbReference>
<evidence type="ECO:0000256" key="4">
    <source>
        <dbReference type="ARBA" id="ARBA00022989"/>
    </source>
</evidence>
<accession>A0ABV8NXE3</accession>
<keyword evidence="3 7" id="KW-0812">Transmembrane</keyword>
<protein>
    <submittedName>
        <fullName evidence="9">Type IV secretion system DNA-binding domain-containing protein</fullName>
    </submittedName>
</protein>
<dbReference type="PANTHER" id="PTHR37937">
    <property type="entry name" value="CONJUGATIVE TRANSFER: DNA TRANSPORT"/>
    <property type="match status" value="1"/>
</dbReference>